<dbReference type="Gene3D" id="1.20.5.3310">
    <property type="match status" value="1"/>
</dbReference>
<keyword evidence="3 9" id="KW-1003">Cell membrane</keyword>
<feature type="region of interest" description="Disordered" evidence="10">
    <location>
        <begin position="75"/>
        <end position="122"/>
    </location>
</feature>
<keyword evidence="8 9" id="KW-0472">Membrane</keyword>
<comment type="subunit">
    <text evidence="9">The Tat system comprises two distinct complexes: a TatABC complex, containing multiple copies of TatA, TatB and TatC subunits, and a separate TatA complex, containing only TatA subunits. Substrates initially bind to the TatABC complex, which probably triggers association of the separate TatA complex to form the active translocon.</text>
</comment>
<dbReference type="RefSeq" id="WP_106591748.1">
    <property type="nucleotide sequence ID" value="NZ_PYGI01000011.1"/>
</dbReference>
<dbReference type="AlphaFoldDB" id="A0A2P8EVV0"/>
<dbReference type="InterPro" id="IPR018448">
    <property type="entry name" value="TatB"/>
</dbReference>
<evidence type="ECO:0000256" key="4">
    <source>
        <dbReference type="ARBA" id="ARBA00022692"/>
    </source>
</evidence>
<keyword evidence="4 9" id="KW-0812">Transmembrane</keyword>
<keyword evidence="5 9" id="KW-0653">Protein transport</keyword>
<evidence type="ECO:0000256" key="2">
    <source>
        <dbReference type="ARBA" id="ARBA00022448"/>
    </source>
</evidence>
<evidence type="ECO:0000256" key="1">
    <source>
        <dbReference type="ARBA" id="ARBA00004167"/>
    </source>
</evidence>
<keyword evidence="6 9" id="KW-1133">Transmembrane helix</keyword>
<dbReference type="Pfam" id="PF02416">
    <property type="entry name" value="TatA_B_E"/>
    <property type="match status" value="1"/>
</dbReference>
<dbReference type="OrthoDB" id="9816005at2"/>
<keyword evidence="2 9" id="KW-0813">Transport</keyword>
<accession>A0A2P8EVV0</accession>
<comment type="caution">
    <text evidence="11">The sequence shown here is derived from an EMBL/GenBank/DDBJ whole genome shotgun (WGS) entry which is preliminary data.</text>
</comment>
<dbReference type="GO" id="GO:0008320">
    <property type="term" value="F:protein transmembrane transporter activity"/>
    <property type="evidence" value="ECO:0007669"/>
    <property type="project" value="UniProtKB-UniRule"/>
</dbReference>
<evidence type="ECO:0000256" key="5">
    <source>
        <dbReference type="ARBA" id="ARBA00022927"/>
    </source>
</evidence>
<feature type="compositionally biased region" description="Basic and acidic residues" evidence="10">
    <location>
        <begin position="113"/>
        <end position="122"/>
    </location>
</feature>
<dbReference type="HAMAP" id="MF_00237">
    <property type="entry name" value="TatB"/>
    <property type="match status" value="1"/>
</dbReference>
<evidence type="ECO:0000313" key="11">
    <source>
        <dbReference type="EMBL" id="PSL13596.1"/>
    </source>
</evidence>
<sequence>MFDIGFFELLVVGVVALLVLGPERLPVAARTCGLWLGRMRRSLTSIQSEIREELRVDELKRTTAIQKEQLERELEEMRQPFHQPFPDAASTESSDVAIDKAEHDGTEIQQEAESGRNRKGDE</sequence>
<keyword evidence="12" id="KW-1185">Reference proteome</keyword>
<comment type="similarity">
    <text evidence="9">Belongs to the TatB family.</text>
</comment>
<feature type="compositionally biased region" description="Basic and acidic residues" evidence="10">
    <location>
        <begin position="97"/>
        <end position="106"/>
    </location>
</feature>
<keyword evidence="7 9" id="KW-0811">Translocation</keyword>
<name>A0A2P8EVV0_9GAMM</name>
<comment type="function">
    <text evidence="9">Part of the twin-arginine translocation (Tat) system that transports large folded proteins containing a characteristic twin-arginine motif in their signal peptide across membranes. Together with TatC, TatB is part of a receptor directly interacting with Tat signal peptides. TatB may form an oligomeric binding site that transiently accommodates folded Tat precursor proteins before their translocation.</text>
</comment>
<gene>
    <name evidence="9" type="primary">tatB</name>
    <name evidence="11" type="ORF">CLV44_1112</name>
</gene>
<comment type="subcellular location">
    <subcellularLocation>
        <location evidence="9">Cell membrane</location>
        <topology evidence="9">Single-pass membrane protein</topology>
    </subcellularLocation>
    <subcellularLocation>
        <location evidence="1">Membrane</location>
        <topology evidence="1">Single-pass membrane protein</topology>
    </subcellularLocation>
</comment>
<dbReference type="PANTHER" id="PTHR33162:SF1">
    <property type="entry name" value="SEC-INDEPENDENT PROTEIN TRANSLOCASE PROTEIN TATA, CHLOROPLASTIC"/>
    <property type="match status" value="1"/>
</dbReference>
<evidence type="ECO:0000256" key="6">
    <source>
        <dbReference type="ARBA" id="ARBA00022989"/>
    </source>
</evidence>
<evidence type="ECO:0000256" key="10">
    <source>
        <dbReference type="SAM" id="MobiDB-lite"/>
    </source>
</evidence>
<dbReference type="GO" id="GO:0043953">
    <property type="term" value="P:protein transport by the Tat complex"/>
    <property type="evidence" value="ECO:0007669"/>
    <property type="project" value="UniProtKB-UniRule"/>
</dbReference>
<dbReference type="EMBL" id="PYGI01000011">
    <property type="protein sequence ID" value="PSL13596.1"/>
    <property type="molecule type" value="Genomic_DNA"/>
</dbReference>
<dbReference type="NCBIfam" id="TIGR01410">
    <property type="entry name" value="tatB"/>
    <property type="match status" value="1"/>
</dbReference>
<dbReference type="PRINTS" id="PR01506">
    <property type="entry name" value="TATBPROTEIN"/>
</dbReference>
<dbReference type="GO" id="GO:0033281">
    <property type="term" value="C:TAT protein transport complex"/>
    <property type="evidence" value="ECO:0007669"/>
    <property type="project" value="UniProtKB-UniRule"/>
</dbReference>
<organism evidence="11 12">
    <name type="scientific">Marinobacterium halophilum</name>
    <dbReference type="NCBI Taxonomy" id="267374"/>
    <lineage>
        <taxon>Bacteria</taxon>
        <taxon>Pseudomonadati</taxon>
        <taxon>Pseudomonadota</taxon>
        <taxon>Gammaproteobacteria</taxon>
        <taxon>Oceanospirillales</taxon>
        <taxon>Oceanospirillaceae</taxon>
        <taxon>Marinobacterium</taxon>
    </lineage>
</organism>
<reference evidence="11 12" key="1">
    <citation type="submission" date="2018-03" db="EMBL/GenBank/DDBJ databases">
        <title>Genomic Encyclopedia of Archaeal and Bacterial Type Strains, Phase II (KMG-II): from individual species to whole genera.</title>
        <authorList>
            <person name="Goeker M."/>
        </authorList>
    </citation>
    <scope>NUCLEOTIDE SEQUENCE [LARGE SCALE GENOMIC DNA]</scope>
    <source>
        <strain evidence="11 12">DSM 17586</strain>
    </source>
</reference>
<dbReference type="InterPro" id="IPR003369">
    <property type="entry name" value="TatA/B/E"/>
</dbReference>
<evidence type="ECO:0000256" key="7">
    <source>
        <dbReference type="ARBA" id="ARBA00023010"/>
    </source>
</evidence>
<evidence type="ECO:0000256" key="3">
    <source>
        <dbReference type="ARBA" id="ARBA00022475"/>
    </source>
</evidence>
<dbReference type="PANTHER" id="PTHR33162">
    <property type="entry name" value="SEC-INDEPENDENT PROTEIN TRANSLOCASE PROTEIN TATA, CHLOROPLASTIC"/>
    <property type="match status" value="1"/>
</dbReference>
<dbReference type="Proteomes" id="UP000242133">
    <property type="component" value="Unassembled WGS sequence"/>
</dbReference>
<proteinExistence type="inferred from homology"/>
<protein>
    <recommendedName>
        <fullName evidence="9">Sec-independent protein translocase protein TatB</fullName>
    </recommendedName>
</protein>
<evidence type="ECO:0000256" key="9">
    <source>
        <dbReference type="HAMAP-Rule" id="MF_00237"/>
    </source>
</evidence>
<evidence type="ECO:0000313" key="12">
    <source>
        <dbReference type="Proteomes" id="UP000242133"/>
    </source>
</evidence>
<evidence type="ECO:0000256" key="8">
    <source>
        <dbReference type="ARBA" id="ARBA00023136"/>
    </source>
</evidence>